<sequence>MEGLRNGFIACESSLTLGDSSTIYDSMNRTRIPSFAPMLHNHKDQKSHIKEHEERNCQISIDYHALDVHQGFFYYFVPRWLPLLFLSPSYPFLGMIVVAPILLRLVADDANHLPCLI</sequence>
<reference evidence="2" key="1">
    <citation type="journal article" date="2023" name="Nat. Plants">
        <title>Single-cell RNA sequencing provides a high-resolution roadmap for understanding the multicellular compartmentation of specialized metabolism.</title>
        <authorList>
            <person name="Sun S."/>
            <person name="Shen X."/>
            <person name="Li Y."/>
            <person name="Li Y."/>
            <person name="Wang S."/>
            <person name="Li R."/>
            <person name="Zhang H."/>
            <person name="Shen G."/>
            <person name="Guo B."/>
            <person name="Wei J."/>
            <person name="Xu J."/>
            <person name="St-Pierre B."/>
            <person name="Chen S."/>
            <person name="Sun C."/>
        </authorList>
    </citation>
    <scope>NUCLEOTIDE SEQUENCE [LARGE SCALE GENOMIC DNA]</scope>
</reference>
<accession>A0ACC0B480</accession>
<organism evidence="1 2">
    <name type="scientific">Catharanthus roseus</name>
    <name type="common">Madagascar periwinkle</name>
    <name type="synonym">Vinca rosea</name>
    <dbReference type="NCBI Taxonomy" id="4058"/>
    <lineage>
        <taxon>Eukaryota</taxon>
        <taxon>Viridiplantae</taxon>
        <taxon>Streptophyta</taxon>
        <taxon>Embryophyta</taxon>
        <taxon>Tracheophyta</taxon>
        <taxon>Spermatophyta</taxon>
        <taxon>Magnoliopsida</taxon>
        <taxon>eudicotyledons</taxon>
        <taxon>Gunneridae</taxon>
        <taxon>Pentapetalae</taxon>
        <taxon>asterids</taxon>
        <taxon>lamiids</taxon>
        <taxon>Gentianales</taxon>
        <taxon>Apocynaceae</taxon>
        <taxon>Rauvolfioideae</taxon>
        <taxon>Vinceae</taxon>
        <taxon>Catharanthinae</taxon>
        <taxon>Catharanthus</taxon>
    </lineage>
</organism>
<keyword evidence="2" id="KW-1185">Reference proteome</keyword>
<protein>
    <submittedName>
        <fullName evidence="1">Uncharacterized protein</fullName>
    </submittedName>
</protein>
<evidence type="ECO:0000313" key="2">
    <source>
        <dbReference type="Proteomes" id="UP001060085"/>
    </source>
</evidence>
<name>A0ACC0B480_CATRO</name>
<proteinExistence type="predicted"/>
<gene>
    <name evidence="1" type="ORF">M9H77_17310</name>
</gene>
<comment type="caution">
    <text evidence="1">The sequence shown here is derived from an EMBL/GenBank/DDBJ whole genome shotgun (WGS) entry which is preliminary data.</text>
</comment>
<dbReference type="EMBL" id="CM044704">
    <property type="protein sequence ID" value="KAI5667457.1"/>
    <property type="molecule type" value="Genomic_DNA"/>
</dbReference>
<evidence type="ECO:0000313" key="1">
    <source>
        <dbReference type="EMBL" id="KAI5667457.1"/>
    </source>
</evidence>
<dbReference type="Proteomes" id="UP001060085">
    <property type="component" value="Linkage Group LG04"/>
</dbReference>